<protein>
    <recommendedName>
        <fullName evidence="3">HutD-family protein</fullName>
    </recommendedName>
</protein>
<dbReference type="Proteomes" id="UP000023152">
    <property type="component" value="Unassembled WGS sequence"/>
</dbReference>
<organism evidence="1 2">
    <name type="scientific">Reticulomyxa filosa</name>
    <dbReference type="NCBI Taxonomy" id="46433"/>
    <lineage>
        <taxon>Eukaryota</taxon>
        <taxon>Sar</taxon>
        <taxon>Rhizaria</taxon>
        <taxon>Retaria</taxon>
        <taxon>Foraminifera</taxon>
        <taxon>Monothalamids</taxon>
        <taxon>Reticulomyxidae</taxon>
        <taxon>Reticulomyxa</taxon>
    </lineage>
</organism>
<dbReference type="Pfam" id="PF05962">
    <property type="entry name" value="HutD"/>
    <property type="match status" value="1"/>
</dbReference>
<accession>X6N074</accession>
<dbReference type="PANTHER" id="PTHR37943">
    <property type="entry name" value="PROTEIN VES"/>
    <property type="match status" value="1"/>
</dbReference>
<dbReference type="PANTHER" id="PTHR37943:SF1">
    <property type="entry name" value="PROTEIN VES"/>
    <property type="match status" value="1"/>
</dbReference>
<comment type="caution">
    <text evidence="1">The sequence shown here is derived from an EMBL/GenBank/DDBJ whole genome shotgun (WGS) entry which is preliminary data.</text>
</comment>
<dbReference type="Gene3D" id="2.60.120.10">
    <property type="entry name" value="Jelly Rolls"/>
    <property type="match status" value="1"/>
</dbReference>
<evidence type="ECO:0000313" key="1">
    <source>
        <dbReference type="EMBL" id="ETO18722.1"/>
    </source>
</evidence>
<sequence>MAQNEIEEKSNTKLQFLQEKDYVSMPWKNKQGITKEVMKYPADSNIGNFEWRISIATCSTSSEFSKFLNCKRVIIQLEGEPMVLMHSTGSDENKSQSAHECKLYEPYIFDGDINTSSKISNTVTDFNVITNNTKFDSKVEVISVLGKKSITLDGQYNFVFVAKEPPIQLNDKQTLKKYDSVYSPGSISLDLQNHKTEVPSTVFLIQLYSKQK</sequence>
<dbReference type="SUPFAM" id="SSF51182">
    <property type="entry name" value="RmlC-like cupins"/>
    <property type="match status" value="1"/>
</dbReference>
<dbReference type="InterPro" id="IPR014710">
    <property type="entry name" value="RmlC-like_jellyroll"/>
</dbReference>
<dbReference type="InterPro" id="IPR010282">
    <property type="entry name" value="Uncharacterised_HutD/Ves"/>
</dbReference>
<dbReference type="InterPro" id="IPR011051">
    <property type="entry name" value="RmlC_Cupin_sf"/>
</dbReference>
<proteinExistence type="predicted"/>
<evidence type="ECO:0008006" key="3">
    <source>
        <dbReference type="Google" id="ProtNLM"/>
    </source>
</evidence>
<evidence type="ECO:0000313" key="2">
    <source>
        <dbReference type="Proteomes" id="UP000023152"/>
    </source>
</evidence>
<keyword evidence="2" id="KW-1185">Reference proteome</keyword>
<gene>
    <name evidence="1" type="ORF">RFI_18531</name>
</gene>
<dbReference type="EMBL" id="ASPP01014515">
    <property type="protein sequence ID" value="ETO18722.1"/>
    <property type="molecule type" value="Genomic_DNA"/>
</dbReference>
<dbReference type="AlphaFoldDB" id="X6N074"/>
<dbReference type="OrthoDB" id="5588846at2759"/>
<reference evidence="1 2" key="1">
    <citation type="journal article" date="2013" name="Curr. Biol.">
        <title>The Genome of the Foraminiferan Reticulomyxa filosa.</title>
        <authorList>
            <person name="Glockner G."/>
            <person name="Hulsmann N."/>
            <person name="Schleicher M."/>
            <person name="Noegel A.A."/>
            <person name="Eichinger L."/>
            <person name="Gallinger C."/>
            <person name="Pawlowski J."/>
            <person name="Sierra R."/>
            <person name="Euteneuer U."/>
            <person name="Pillet L."/>
            <person name="Moustafa A."/>
            <person name="Platzer M."/>
            <person name="Groth M."/>
            <person name="Szafranski K."/>
            <person name="Schliwa M."/>
        </authorList>
    </citation>
    <scope>NUCLEOTIDE SEQUENCE [LARGE SCALE GENOMIC DNA]</scope>
</reference>
<name>X6N074_RETFI</name>